<dbReference type="InterPro" id="IPR038731">
    <property type="entry name" value="RgtA/B/C-like"/>
</dbReference>
<gene>
    <name evidence="10" type="ORF">A3A77_04415</name>
</gene>
<keyword evidence="4" id="KW-0808">Transferase</keyword>
<feature type="transmembrane region" description="Helical" evidence="8">
    <location>
        <begin position="238"/>
        <end position="260"/>
    </location>
</feature>
<dbReference type="PANTHER" id="PTHR33908">
    <property type="entry name" value="MANNOSYLTRANSFERASE YKCB-RELATED"/>
    <property type="match status" value="1"/>
</dbReference>
<evidence type="ECO:0000313" key="10">
    <source>
        <dbReference type="EMBL" id="OGY13603.1"/>
    </source>
</evidence>
<evidence type="ECO:0000256" key="1">
    <source>
        <dbReference type="ARBA" id="ARBA00004651"/>
    </source>
</evidence>
<keyword evidence="7 8" id="KW-0472">Membrane</keyword>
<keyword evidence="2" id="KW-1003">Cell membrane</keyword>
<feature type="transmembrane region" description="Helical" evidence="8">
    <location>
        <begin position="358"/>
        <end position="377"/>
    </location>
</feature>
<feature type="transmembrane region" description="Helical" evidence="8">
    <location>
        <begin position="384"/>
        <end position="404"/>
    </location>
</feature>
<dbReference type="PANTHER" id="PTHR33908:SF11">
    <property type="entry name" value="MEMBRANE PROTEIN"/>
    <property type="match status" value="1"/>
</dbReference>
<feature type="transmembrane region" description="Helical" evidence="8">
    <location>
        <begin position="7"/>
        <end position="30"/>
    </location>
</feature>
<accession>A0A1G1VDK7</accession>
<feature type="domain" description="Glycosyltransferase RgtA/B/C/D-like" evidence="9">
    <location>
        <begin position="82"/>
        <end position="229"/>
    </location>
</feature>
<protein>
    <recommendedName>
        <fullName evidence="9">Glycosyltransferase RgtA/B/C/D-like domain-containing protein</fullName>
    </recommendedName>
</protein>
<dbReference type="GO" id="GO:0009103">
    <property type="term" value="P:lipopolysaccharide biosynthetic process"/>
    <property type="evidence" value="ECO:0007669"/>
    <property type="project" value="UniProtKB-ARBA"/>
</dbReference>
<evidence type="ECO:0000256" key="5">
    <source>
        <dbReference type="ARBA" id="ARBA00022692"/>
    </source>
</evidence>
<organism evidence="10 11">
    <name type="scientific">Candidatus Blackburnbacteria bacterium RIFCSPLOWO2_01_FULL_40_20</name>
    <dbReference type="NCBI Taxonomy" id="1797519"/>
    <lineage>
        <taxon>Bacteria</taxon>
        <taxon>Candidatus Blackburniibacteriota</taxon>
    </lineage>
</organism>
<comment type="caution">
    <text evidence="10">The sequence shown here is derived from an EMBL/GenBank/DDBJ whole genome shotgun (WGS) entry which is preliminary data.</text>
</comment>
<dbReference type="GO" id="GO:0016763">
    <property type="term" value="F:pentosyltransferase activity"/>
    <property type="evidence" value="ECO:0007669"/>
    <property type="project" value="TreeGrafter"/>
</dbReference>
<name>A0A1G1VDK7_9BACT</name>
<evidence type="ECO:0000256" key="3">
    <source>
        <dbReference type="ARBA" id="ARBA00022676"/>
    </source>
</evidence>
<evidence type="ECO:0000256" key="4">
    <source>
        <dbReference type="ARBA" id="ARBA00022679"/>
    </source>
</evidence>
<evidence type="ECO:0000256" key="6">
    <source>
        <dbReference type="ARBA" id="ARBA00022989"/>
    </source>
</evidence>
<proteinExistence type="predicted"/>
<feature type="transmembrane region" description="Helical" evidence="8">
    <location>
        <begin position="298"/>
        <end position="318"/>
    </location>
</feature>
<keyword evidence="6 8" id="KW-1133">Transmembrane helix</keyword>
<evidence type="ECO:0000256" key="7">
    <source>
        <dbReference type="ARBA" id="ARBA00023136"/>
    </source>
</evidence>
<feature type="transmembrane region" description="Helical" evidence="8">
    <location>
        <begin position="185"/>
        <end position="217"/>
    </location>
</feature>
<feature type="transmembrane region" description="Helical" evidence="8">
    <location>
        <begin position="135"/>
        <end position="151"/>
    </location>
</feature>
<keyword evidence="3" id="KW-0328">Glycosyltransferase</keyword>
<keyword evidence="5 8" id="KW-0812">Transmembrane</keyword>
<feature type="transmembrane region" description="Helical" evidence="8">
    <location>
        <begin position="110"/>
        <end position="129"/>
    </location>
</feature>
<reference evidence="10 11" key="1">
    <citation type="journal article" date="2016" name="Nat. Commun.">
        <title>Thousands of microbial genomes shed light on interconnected biogeochemical processes in an aquifer system.</title>
        <authorList>
            <person name="Anantharaman K."/>
            <person name="Brown C.T."/>
            <person name="Hug L.A."/>
            <person name="Sharon I."/>
            <person name="Castelle C.J."/>
            <person name="Probst A.J."/>
            <person name="Thomas B.C."/>
            <person name="Singh A."/>
            <person name="Wilkins M.J."/>
            <person name="Karaoz U."/>
            <person name="Brodie E.L."/>
            <person name="Williams K.H."/>
            <person name="Hubbard S.S."/>
            <person name="Banfield J.F."/>
        </authorList>
    </citation>
    <scope>NUCLEOTIDE SEQUENCE [LARGE SCALE GENOMIC DNA]</scope>
</reference>
<dbReference type="InterPro" id="IPR050297">
    <property type="entry name" value="LipidA_mod_glycosyltrf_83"/>
</dbReference>
<dbReference type="Pfam" id="PF13231">
    <property type="entry name" value="PMT_2"/>
    <property type="match status" value="1"/>
</dbReference>
<evidence type="ECO:0000256" key="8">
    <source>
        <dbReference type="SAM" id="Phobius"/>
    </source>
</evidence>
<dbReference type="GO" id="GO:0005886">
    <property type="term" value="C:plasma membrane"/>
    <property type="evidence" value="ECO:0007669"/>
    <property type="project" value="UniProtKB-SubCell"/>
</dbReference>
<evidence type="ECO:0000313" key="11">
    <source>
        <dbReference type="Proteomes" id="UP000178659"/>
    </source>
</evidence>
<comment type="subcellular location">
    <subcellularLocation>
        <location evidence="1">Cell membrane</location>
        <topology evidence="1">Multi-pass membrane protein</topology>
    </subcellularLocation>
</comment>
<evidence type="ECO:0000256" key="2">
    <source>
        <dbReference type="ARBA" id="ARBA00022475"/>
    </source>
</evidence>
<evidence type="ECO:0000259" key="9">
    <source>
        <dbReference type="Pfam" id="PF13231"/>
    </source>
</evidence>
<dbReference type="AlphaFoldDB" id="A0A1G1VDK7"/>
<feature type="transmembrane region" description="Helical" evidence="8">
    <location>
        <begin position="330"/>
        <end position="346"/>
    </location>
</feature>
<sequence>MHIKNFLFVLSPALIFLFIAISTLSHYGIIWDEPDHFYRGQAYLNYYLTGNSTYDNLKNARRSYYQDDKYNAEYYLANDGGHPPLNGIFAALSNYIFYQKLGWLGDVESLHLFGVITSSVLVFVVAIFAYQTYGILASLVSSISVASYPLFWSESHFNIKDPSEAAFFGLTIWAFWMSLKNYKWYWLLLSVFSFAAALGTKFNILFLPFIIVPYLIVRYQWKFSLKQVSGFMNIPLSFRLVFLLSPLIIMSIFIISWPYLWQDLGGLFKVVGFYLERGLSGQEEAGIFLPGEINIYPLVWIIITTAPWVLFLCILGFYSTRKDRRPDKVCLLWLLWLVVPVIRVMLPHARTYGGVRQLMEYIPAMALLAGVGAAKLKEMVDRKIFIPVVVLAIFIPHIFVLVRFHPNENVYFNFLVGGIKGASERNIPYWGNSFGNAYLQGIWWLNQNAEESAKLALLQKVNTNISPVFLRKDIQHHAGVYRSGIYKDGEYIMELTHQGSMHYYFYVWEYINKFLEPVHEVEVDGVSIAKVWKNDSEHTKPEMRNYKEVVFIPSISIDKENRTILASMTDEVLLSRIDINDNSLNSCNALMGEVWTSVDGNWTREKEFLHSDQLPAKYTKPGITSFYFAARRAKSVKLVLDISSACILNDPVVKFIIFQKPGLYSPDQ</sequence>
<dbReference type="Proteomes" id="UP000178659">
    <property type="component" value="Unassembled WGS sequence"/>
</dbReference>
<dbReference type="EMBL" id="MHCC01000013">
    <property type="protein sequence ID" value="OGY13603.1"/>
    <property type="molecule type" value="Genomic_DNA"/>
</dbReference>